<evidence type="ECO:0000256" key="4">
    <source>
        <dbReference type="ARBA" id="ARBA00022670"/>
    </source>
</evidence>
<keyword evidence="8" id="KW-0862">Zinc</keyword>
<evidence type="ECO:0000313" key="16">
    <source>
        <dbReference type="Proteomes" id="UP000285712"/>
    </source>
</evidence>
<evidence type="ECO:0000313" key="15">
    <source>
        <dbReference type="Proteomes" id="UP000285430"/>
    </source>
</evidence>
<keyword evidence="7" id="KW-0378">Hydrolase</keyword>
<evidence type="ECO:0000256" key="9">
    <source>
        <dbReference type="ARBA" id="ARBA00023049"/>
    </source>
</evidence>
<dbReference type="EMBL" id="QUTG01001184">
    <property type="protein sequence ID" value="RHZ00178.1"/>
    <property type="molecule type" value="Genomic_DNA"/>
</dbReference>
<evidence type="ECO:0000256" key="8">
    <source>
        <dbReference type="ARBA" id="ARBA00022833"/>
    </source>
</evidence>
<sequence>MKTIAILALALSTAAVAVGATALIQGTNGEDRTNAAEVQRLQDDIDINRQCHHANQAIDYLETLTAGQYTSSKFYNCFRPSNEIYEYVDALAEQNPTLLKREPISISFHGKNIYAYKLTRSPSKNNSLVFQSLVHAREWITGSSNLYTLSSILDDIANNITTVADKFNLYFVPIVNIDGYDRSWTGHRHQLKSTNKVDLSLNWPGNYSKHEPLDETAEHYPGKSPLSEQETTGISNWIRDKQSELAGWVDLLSTGGLVLYPNETDTTSKGKFKRLGENVAVEVGYTAQETPRLNISFGTFPYYFYPTYRKPVLTIHVAGSDFVAPASTIPIRGKEIVKALTKFGDEVSIFEGSRESC</sequence>
<evidence type="ECO:0000256" key="10">
    <source>
        <dbReference type="PROSITE-ProRule" id="PRU01379"/>
    </source>
</evidence>
<name>A0A3R7AN89_APHAT</name>
<evidence type="ECO:0000256" key="7">
    <source>
        <dbReference type="ARBA" id="ARBA00022801"/>
    </source>
</evidence>
<comment type="caution">
    <text evidence="10">Lacks conserved residue(s) required for the propagation of feature annotation.</text>
</comment>
<dbReference type="PANTHER" id="PTHR11705">
    <property type="entry name" value="PROTEASE FAMILY M14 CARBOXYPEPTIDASE A,B"/>
    <property type="match status" value="1"/>
</dbReference>
<comment type="cofactor">
    <cofactor evidence="1">
        <name>Zn(2+)</name>
        <dbReference type="ChEBI" id="CHEBI:29105"/>
    </cofactor>
</comment>
<comment type="similarity">
    <text evidence="2 10">Belongs to the peptidase M14 family.</text>
</comment>
<evidence type="ECO:0000256" key="1">
    <source>
        <dbReference type="ARBA" id="ARBA00001947"/>
    </source>
</evidence>
<dbReference type="VEuPathDB" id="FungiDB:H257_02146"/>
<dbReference type="GO" id="GO:0004181">
    <property type="term" value="F:metallocarboxypeptidase activity"/>
    <property type="evidence" value="ECO:0007669"/>
    <property type="project" value="InterPro"/>
</dbReference>
<gene>
    <name evidence="13" type="ORF">DYB35_013279</name>
    <name evidence="14" type="ORF">DYB37_013210</name>
</gene>
<feature type="chain" id="PRO_5035560660" description="Peptidase M14 domain-containing protein" evidence="11">
    <location>
        <begin position="30"/>
        <end position="357"/>
    </location>
</feature>
<dbReference type="GO" id="GO:0006508">
    <property type="term" value="P:proteolysis"/>
    <property type="evidence" value="ECO:0007669"/>
    <property type="project" value="UniProtKB-KW"/>
</dbReference>
<evidence type="ECO:0000313" key="13">
    <source>
        <dbReference type="EMBL" id="RHZ00178.1"/>
    </source>
</evidence>
<dbReference type="SUPFAM" id="SSF53187">
    <property type="entry name" value="Zn-dependent exopeptidases"/>
    <property type="match status" value="1"/>
</dbReference>
<keyword evidence="4" id="KW-0645">Protease</keyword>
<feature type="signal peptide" evidence="11">
    <location>
        <begin position="1"/>
        <end position="29"/>
    </location>
</feature>
<dbReference type="Pfam" id="PF00246">
    <property type="entry name" value="Peptidase_M14"/>
    <property type="match status" value="1"/>
</dbReference>
<proteinExistence type="inferred from homology"/>
<keyword evidence="3" id="KW-0121">Carboxypeptidase</keyword>
<protein>
    <recommendedName>
        <fullName evidence="12">Peptidase M14 domain-containing protein</fullName>
    </recommendedName>
</protein>
<dbReference type="GO" id="GO:0008270">
    <property type="term" value="F:zinc ion binding"/>
    <property type="evidence" value="ECO:0007669"/>
    <property type="project" value="InterPro"/>
</dbReference>
<dbReference type="PROSITE" id="PS52035">
    <property type="entry name" value="PEPTIDASE_M14"/>
    <property type="match status" value="1"/>
</dbReference>
<dbReference type="Gene3D" id="3.40.630.10">
    <property type="entry name" value="Zn peptidases"/>
    <property type="match status" value="1"/>
</dbReference>
<keyword evidence="6 11" id="KW-0732">Signal</keyword>
<keyword evidence="9" id="KW-0482">Metalloprotease</keyword>
<evidence type="ECO:0000259" key="12">
    <source>
        <dbReference type="PROSITE" id="PS52035"/>
    </source>
</evidence>
<dbReference type="Proteomes" id="UP000285430">
    <property type="component" value="Unassembled WGS sequence"/>
</dbReference>
<evidence type="ECO:0000256" key="11">
    <source>
        <dbReference type="SAM" id="SignalP"/>
    </source>
</evidence>
<dbReference type="Proteomes" id="UP000285712">
    <property type="component" value="Unassembled WGS sequence"/>
</dbReference>
<reference evidence="15 16" key="1">
    <citation type="submission" date="2018-08" db="EMBL/GenBank/DDBJ databases">
        <title>Aphanomyces genome sequencing and annotation.</title>
        <authorList>
            <person name="Minardi D."/>
            <person name="Oidtmann B."/>
            <person name="Van Der Giezen M."/>
            <person name="Studholme D.J."/>
        </authorList>
    </citation>
    <scope>NUCLEOTIDE SEQUENCE [LARGE SCALE GENOMIC DNA]</scope>
    <source>
        <strain evidence="14 15">Da</strain>
        <strain evidence="13 16">Sv</strain>
    </source>
</reference>
<dbReference type="PANTHER" id="PTHR11705:SF143">
    <property type="entry name" value="SLL0236 PROTEIN"/>
    <property type="match status" value="1"/>
</dbReference>
<evidence type="ECO:0000256" key="2">
    <source>
        <dbReference type="ARBA" id="ARBA00005988"/>
    </source>
</evidence>
<organism evidence="14 15">
    <name type="scientific">Aphanomyces astaci</name>
    <name type="common">Crayfish plague agent</name>
    <dbReference type="NCBI Taxonomy" id="112090"/>
    <lineage>
        <taxon>Eukaryota</taxon>
        <taxon>Sar</taxon>
        <taxon>Stramenopiles</taxon>
        <taxon>Oomycota</taxon>
        <taxon>Saprolegniomycetes</taxon>
        <taxon>Saprolegniales</taxon>
        <taxon>Verrucalvaceae</taxon>
        <taxon>Aphanomyces</taxon>
    </lineage>
</organism>
<dbReference type="SMART" id="SM00631">
    <property type="entry name" value="Zn_pept"/>
    <property type="match status" value="1"/>
</dbReference>
<dbReference type="InterPro" id="IPR000834">
    <property type="entry name" value="Peptidase_M14"/>
</dbReference>
<keyword evidence="5" id="KW-0479">Metal-binding</keyword>
<dbReference type="AlphaFoldDB" id="A0A3R7AN89"/>
<evidence type="ECO:0000313" key="14">
    <source>
        <dbReference type="EMBL" id="RHZ30831.1"/>
    </source>
</evidence>
<dbReference type="EMBL" id="QUTH01001348">
    <property type="protein sequence ID" value="RHZ30831.1"/>
    <property type="molecule type" value="Genomic_DNA"/>
</dbReference>
<evidence type="ECO:0000256" key="5">
    <source>
        <dbReference type="ARBA" id="ARBA00022723"/>
    </source>
</evidence>
<evidence type="ECO:0000256" key="6">
    <source>
        <dbReference type="ARBA" id="ARBA00022729"/>
    </source>
</evidence>
<feature type="domain" description="Peptidase M14" evidence="12">
    <location>
        <begin position="73"/>
        <end position="347"/>
    </location>
</feature>
<dbReference type="GO" id="GO:0005615">
    <property type="term" value="C:extracellular space"/>
    <property type="evidence" value="ECO:0007669"/>
    <property type="project" value="TreeGrafter"/>
</dbReference>
<evidence type="ECO:0000256" key="3">
    <source>
        <dbReference type="ARBA" id="ARBA00022645"/>
    </source>
</evidence>
<dbReference type="FunFam" id="3.40.630.10:FF:000084">
    <property type="entry name" value="Carboxypeptidase B2"/>
    <property type="match status" value="1"/>
</dbReference>
<accession>A0A3R7AN89</accession>
<comment type="caution">
    <text evidence="14">The sequence shown here is derived from an EMBL/GenBank/DDBJ whole genome shotgun (WGS) entry which is preliminary data.</text>
</comment>